<evidence type="ECO:0000313" key="5">
    <source>
        <dbReference type="Proteomes" id="UP000030689"/>
    </source>
</evidence>
<evidence type="ECO:0000256" key="2">
    <source>
        <dbReference type="SAM" id="Phobius"/>
    </source>
</evidence>
<dbReference type="GO" id="GO:0008270">
    <property type="term" value="F:zinc ion binding"/>
    <property type="evidence" value="ECO:0007669"/>
    <property type="project" value="UniProtKB-KW"/>
</dbReference>
<dbReference type="AlphaFoldDB" id="V4L9V4"/>
<keyword evidence="1" id="KW-0862">Zinc</keyword>
<reference evidence="4 5" key="1">
    <citation type="journal article" date="2013" name="Front. Plant Sci.">
        <title>The Reference Genome of the Halophytic Plant Eutrema salsugineum.</title>
        <authorList>
            <person name="Yang R."/>
            <person name="Jarvis D.E."/>
            <person name="Chen H."/>
            <person name="Beilstein M.A."/>
            <person name="Grimwood J."/>
            <person name="Jenkins J."/>
            <person name="Shu S."/>
            <person name="Prochnik S."/>
            <person name="Xin M."/>
            <person name="Ma C."/>
            <person name="Schmutz J."/>
            <person name="Wing R.A."/>
            <person name="Mitchell-Olds T."/>
            <person name="Schumaker K.S."/>
            <person name="Wang X."/>
        </authorList>
    </citation>
    <scope>NUCLEOTIDE SEQUENCE [LARGE SCALE GENOMIC DNA]</scope>
</reference>
<keyword evidence="1" id="KW-0479">Metal-binding</keyword>
<gene>
    <name evidence="4" type="ORF">EUTSA_v10001754mg</name>
</gene>
<dbReference type="KEGG" id="eus:EUTSA_v10001754mg"/>
<dbReference type="EMBL" id="KI517481">
    <property type="protein sequence ID" value="ESQ39147.1"/>
    <property type="molecule type" value="Genomic_DNA"/>
</dbReference>
<organism evidence="4 5">
    <name type="scientific">Eutrema salsugineum</name>
    <name type="common">Saltwater cress</name>
    <name type="synonym">Sisymbrium salsugineum</name>
    <dbReference type="NCBI Taxonomy" id="72664"/>
    <lineage>
        <taxon>Eukaryota</taxon>
        <taxon>Viridiplantae</taxon>
        <taxon>Streptophyta</taxon>
        <taxon>Embryophyta</taxon>
        <taxon>Tracheophyta</taxon>
        <taxon>Spermatophyta</taxon>
        <taxon>Magnoliopsida</taxon>
        <taxon>eudicotyledons</taxon>
        <taxon>Gunneridae</taxon>
        <taxon>Pentapetalae</taxon>
        <taxon>rosids</taxon>
        <taxon>malvids</taxon>
        <taxon>Brassicales</taxon>
        <taxon>Brassicaceae</taxon>
        <taxon>Eutremeae</taxon>
        <taxon>Eutrema</taxon>
    </lineage>
</organism>
<dbReference type="SUPFAM" id="SSF57850">
    <property type="entry name" value="RING/U-box"/>
    <property type="match status" value="1"/>
</dbReference>
<feature type="transmembrane region" description="Helical" evidence="2">
    <location>
        <begin position="125"/>
        <end position="143"/>
    </location>
</feature>
<accession>V4L9V4</accession>
<evidence type="ECO:0000313" key="4">
    <source>
        <dbReference type="EMBL" id="ESQ39147.1"/>
    </source>
</evidence>
<name>V4L9V4_EUTSA</name>
<keyword evidence="5" id="KW-1185">Reference proteome</keyword>
<keyword evidence="2" id="KW-1133">Transmembrane helix</keyword>
<keyword evidence="2" id="KW-0812">Transmembrane</keyword>
<sequence length="146" mass="16675">MGSVKRSQIRVFHVHHSVEPGVVKVRSSFINGRCDRCLSDSSPVVVTTLMCSHKFCGKCFICIWSYQKLGEPCICPIDGERLIWLRPDSPYVPQDINALVRIYNRYYNPKTSPARLVFVERNLTWLYYLDTAIVLAGAIAYCIKLS</sequence>
<keyword evidence="1" id="KW-0863">Zinc-finger</keyword>
<evidence type="ECO:0000256" key="1">
    <source>
        <dbReference type="PROSITE-ProRule" id="PRU00175"/>
    </source>
</evidence>
<keyword evidence="2" id="KW-0472">Membrane</keyword>
<dbReference type="PROSITE" id="PS50089">
    <property type="entry name" value="ZF_RING_2"/>
    <property type="match status" value="1"/>
</dbReference>
<dbReference type="InterPro" id="IPR001841">
    <property type="entry name" value="Znf_RING"/>
</dbReference>
<dbReference type="Proteomes" id="UP000030689">
    <property type="component" value="Unassembled WGS sequence"/>
</dbReference>
<feature type="domain" description="RING-type" evidence="3">
    <location>
        <begin position="34"/>
        <end position="78"/>
    </location>
</feature>
<dbReference type="Gramene" id="ESQ39147">
    <property type="protein sequence ID" value="ESQ39147"/>
    <property type="gene ID" value="EUTSA_v10001754mg"/>
</dbReference>
<evidence type="ECO:0000259" key="3">
    <source>
        <dbReference type="PROSITE" id="PS50089"/>
    </source>
</evidence>
<protein>
    <recommendedName>
        <fullName evidence="3">RING-type domain-containing protein</fullName>
    </recommendedName>
</protein>
<dbReference type="OMA" id="CICPIDG"/>
<proteinExistence type="predicted"/>